<dbReference type="RefSeq" id="WP_092616604.1">
    <property type="nucleotide sequence ID" value="NZ_FNCV01000003.1"/>
</dbReference>
<protein>
    <submittedName>
        <fullName evidence="9">Multicomponent Na+:H+ antiporter subunit B</fullName>
    </submittedName>
</protein>
<evidence type="ECO:0000313" key="9">
    <source>
        <dbReference type="EMBL" id="SDG84976.1"/>
    </source>
</evidence>
<dbReference type="InterPro" id="IPR050622">
    <property type="entry name" value="CPA3_antiporter_subunitB"/>
</dbReference>
<feature type="transmembrane region" description="Helical" evidence="7">
    <location>
        <begin position="109"/>
        <end position="134"/>
    </location>
</feature>
<keyword evidence="6 7" id="KW-0472">Membrane</keyword>
<dbReference type="PANTHER" id="PTHR33932:SF4">
    <property type="entry name" value="NA(+)_H(+) ANTIPORTER SUBUNIT B"/>
    <property type="match status" value="1"/>
</dbReference>
<organism evidence="9 10">
    <name type="scientific">Roseospirillum parvum</name>
    <dbReference type="NCBI Taxonomy" id="83401"/>
    <lineage>
        <taxon>Bacteria</taxon>
        <taxon>Pseudomonadati</taxon>
        <taxon>Pseudomonadota</taxon>
        <taxon>Alphaproteobacteria</taxon>
        <taxon>Rhodospirillales</taxon>
        <taxon>Rhodospirillaceae</taxon>
        <taxon>Roseospirillum</taxon>
    </lineage>
</organism>
<evidence type="ECO:0000256" key="6">
    <source>
        <dbReference type="ARBA" id="ARBA00023136"/>
    </source>
</evidence>
<feature type="domain" description="Na+/H+ antiporter MnhB subunit-related protein" evidence="8">
    <location>
        <begin position="6"/>
        <end position="127"/>
    </location>
</feature>
<feature type="transmembrane region" description="Helical" evidence="7">
    <location>
        <begin position="37"/>
        <end position="55"/>
    </location>
</feature>
<evidence type="ECO:0000259" key="8">
    <source>
        <dbReference type="Pfam" id="PF04039"/>
    </source>
</evidence>
<proteinExistence type="inferred from homology"/>
<keyword evidence="4 7" id="KW-0812">Transmembrane</keyword>
<keyword evidence="3" id="KW-1003">Cell membrane</keyword>
<dbReference type="PANTHER" id="PTHR33932">
    <property type="entry name" value="NA(+)/H(+) ANTIPORTER SUBUNIT B"/>
    <property type="match status" value="1"/>
</dbReference>
<dbReference type="Pfam" id="PF04039">
    <property type="entry name" value="MnhB"/>
    <property type="match status" value="1"/>
</dbReference>
<sequence>MKRHSILRVTAKFFIPPIMLFALYVQFHGDFGPGGGFQAGVIFAAAVILYALLFGRARTEKVLPLPVLRALAASGVLLYAGVGVVDMLLGGAFLDYSVMAHDPHHGQHYGILLVELGVGMTVFAIMSLIFLSFAGRKR</sequence>
<dbReference type="NCBIfam" id="NF009162">
    <property type="entry name" value="PRK12508.1"/>
    <property type="match status" value="1"/>
</dbReference>
<evidence type="ECO:0000256" key="4">
    <source>
        <dbReference type="ARBA" id="ARBA00022692"/>
    </source>
</evidence>
<feature type="transmembrane region" description="Helical" evidence="7">
    <location>
        <begin position="7"/>
        <end position="25"/>
    </location>
</feature>
<dbReference type="OrthoDB" id="2085045at2"/>
<comment type="subcellular location">
    <subcellularLocation>
        <location evidence="1">Cell membrane</location>
        <topology evidence="1">Multi-pass membrane protein</topology>
    </subcellularLocation>
</comment>
<dbReference type="EMBL" id="FNCV01000003">
    <property type="protein sequence ID" value="SDG84976.1"/>
    <property type="molecule type" value="Genomic_DNA"/>
</dbReference>
<keyword evidence="5 7" id="KW-1133">Transmembrane helix</keyword>
<evidence type="ECO:0000256" key="5">
    <source>
        <dbReference type="ARBA" id="ARBA00022989"/>
    </source>
</evidence>
<evidence type="ECO:0000256" key="7">
    <source>
        <dbReference type="SAM" id="Phobius"/>
    </source>
</evidence>
<dbReference type="InterPro" id="IPR007182">
    <property type="entry name" value="MnhB"/>
</dbReference>
<reference evidence="10" key="1">
    <citation type="submission" date="2016-10" db="EMBL/GenBank/DDBJ databases">
        <authorList>
            <person name="Varghese N."/>
            <person name="Submissions S."/>
        </authorList>
    </citation>
    <scope>NUCLEOTIDE SEQUENCE [LARGE SCALE GENOMIC DNA]</scope>
    <source>
        <strain evidence="10">930I</strain>
    </source>
</reference>
<evidence type="ECO:0000256" key="2">
    <source>
        <dbReference type="ARBA" id="ARBA00009425"/>
    </source>
</evidence>
<dbReference type="GO" id="GO:0005886">
    <property type="term" value="C:plasma membrane"/>
    <property type="evidence" value="ECO:0007669"/>
    <property type="project" value="UniProtKB-SubCell"/>
</dbReference>
<dbReference type="Proteomes" id="UP000217076">
    <property type="component" value="Unassembled WGS sequence"/>
</dbReference>
<evidence type="ECO:0000256" key="3">
    <source>
        <dbReference type="ARBA" id="ARBA00022475"/>
    </source>
</evidence>
<evidence type="ECO:0000313" key="10">
    <source>
        <dbReference type="Proteomes" id="UP000217076"/>
    </source>
</evidence>
<accession>A0A1G7XLL9</accession>
<comment type="similarity">
    <text evidence="2">Belongs to the CPA3 antiporters (TC 2.A.63) subunit B family.</text>
</comment>
<gene>
    <name evidence="9" type="ORF">SAMN05421742_10323</name>
</gene>
<dbReference type="STRING" id="83401.SAMN05421742_10323"/>
<dbReference type="AlphaFoldDB" id="A0A1G7XLL9"/>
<keyword evidence="10" id="KW-1185">Reference proteome</keyword>
<feature type="transmembrane region" description="Helical" evidence="7">
    <location>
        <begin position="67"/>
        <end position="89"/>
    </location>
</feature>
<evidence type="ECO:0000256" key="1">
    <source>
        <dbReference type="ARBA" id="ARBA00004651"/>
    </source>
</evidence>
<name>A0A1G7XLL9_9PROT</name>